<accession>A0ABR2YBJ4</accession>
<reference evidence="4 5" key="1">
    <citation type="journal article" date="2024" name="Nat. Commun.">
        <title>Phylogenomics reveals the evolutionary origins of lichenization in chlorophyte algae.</title>
        <authorList>
            <person name="Puginier C."/>
            <person name="Libourel C."/>
            <person name="Otte J."/>
            <person name="Skaloud P."/>
            <person name="Haon M."/>
            <person name="Grisel S."/>
            <person name="Petersen M."/>
            <person name="Berrin J.G."/>
            <person name="Delaux P.M."/>
            <person name="Dal Grande F."/>
            <person name="Keller J."/>
        </authorList>
    </citation>
    <scope>NUCLEOTIDE SEQUENCE [LARGE SCALE GENOMIC DNA]</scope>
    <source>
        <strain evidence="4 5">SAG 216-7</strain>
    </source>
</reference>
<dbReference type="InterPro" id="IPR013783">
    <property type="entry name" value="Ig-like_fold"/>
</dbReference>
<dbReference type="CDD" id="cd02859">
    <property type="entry name" value="E_set_AMPKbeta_like_N"/>
    <property type="match status" value="1"/>
</dbReference>
<feature type="coiled-coil region" evidence="1">
    <location>
        <begin position="115"/>
        <end position="177"/>
    </location>
</feature>
<dbReference type="Gene3D" id="2.60.40.10">
    <property type="entry name" value="Immunoglobulins"/>
    <property type="match status" value="1"/>
</dbReference>
<keyword evidence="1" id="KW-0175">Coiled coil</keyword>
<dbReference type="InterPro" id="IPR014756">
    <property type="entry name" value="Ig_E-set"/>
</dbReference>
<feature type="compositionally biased region" description="Basic and acidic residues" evidence="2">
    <location>
        <begin position="28"/>
        <end position="38"/>
    </location>
</feature>
<evidence type="ECO:0000259" key="3">
    <source>
        <dbReference type="Pfam" id="PF16561"/>
    </source>
</evidence>
<comment type="caution">
    <text evidence="4">The sequence shown here is derived from an EMBL/GenBank/DDBJ whole genome shotgun (WGS) entry which is preliminary data.</text>
</comment>
<feature type="domain" description="AMP-activated protein kinase glycogen-binding" evidence="3">
    <location>
        <begin position="221"/>
        <end position="302"/>
    </location>
</feature>
<dbReference type="PANTHER" id="PTHR47342">
    <property type="entry name" value="PROTEIN PTST, CHLOROPLASTIC"/>
    <property type="match status" value="1"/>
</dbReference>
<gene>
    <name evidence="4" type="ORF">WJX75_005781</name>
</gene>
<evidence type="ECO:0000313" key="4">
    <source>
        <dbReference type="EMBL" id="KAK9901632.1"/>
    </source>
</evidence>
<proteinExistence type="predicted"/>
<protein>
    <recommendedName>
        <fullName evidence="3">AMP-activated protein kinase glycogen-binding domain-containing protein</fullName>
    </recommendedName>
</protein>
<evidence type="ECO:0000256" key="1">
    <source>
        <dbReference type="SAM" id="Coils"/>
    </source>
</evidence>
<evidence type="ECO:0000313" key="5">
    <source>
        <dbReference type="Proteomes" id="UP001491310"/>
    </source>
</evidence>
<feature type="region of interest" description="Disordered" evidence="2">
    <location>
        <begin position="1"/>
        <end position="56"/>
    </location>
</feature>
<name>A0ABR2YBJ4_9CHLO</name>
<dbReference type="Proteomes" id="UP001491310">
    <property type="component" value="Unassembled WGS sequence"/>
</dbReference>
<sequence>MKARQDSSITVENVRESKGPPCLLLPSRGHDVETDRKGSAASPDSNSVRYTEEKASRQQLLQHLQEARERSRQLQDSLKGSAARLSTAVRQSPVAELPTLHKQFDPGAFVDRKVYDQLRASRNRLSKQLSERNRDLLSMEQRLLEREQDLVAAAAALEKLRKEAEAAKQLAEMSAAAHTYGVDRAADRQNAALVVTRLNQLQNAFSKEMEYLDAKVPRKVPVAWFGVASEVRLMGSFDGWTRGVDLSADDISDSVFTRFEATVLLLPGEHEVKFLVDGNWRLAPHWPSVTNKLGDTNNVLAVM</sequence>
<keyword evidence="5" id="KW-1185">Reference proteome</keyword>
<dbReference type="SUPFAM" id="SSF81296">
    <property type="entry name" value="E set domains"/>
    <property type="match status" value="1"/>
</dbReference>
<feature type="compositionally biased region" description="Polar residues" evidence="2">
    <location>
        <begin position="1"/>
        <end position="11"/>
    </location>
</feature>
<dbReference type="PANTHER" id="PTHR47342:SF1">
    <property type="entry name" value="PROTEIN PTST, CHLOROPLASTIC"/>
    <property type="match status" value="1"/>
</dbReference>
<dbReference type="Pfam" id="PF16561">
    <property type="entry name" value="AMPK1_CBM"/>
    <property type="match status" value="1"/>
</dbReference>
<dbReference type="InterPro" id="IPR032640">
    <property type="entry name" value="AMPK1_CBM"/>
</dbReference>
<dbReference type="EMBL" id="JALJOT010000017">
    <property type="protein sequence ID" value="KAK9901632.1"/>
    <property type="molecule type" value="Genomic_DNA"/>
</dbReference>
<organism evidence="4 5">
    <name type="scientific">Coccomyxa subellipsoidea</name>
    <dbReference type="NCBI Taxonomy" id="248742"/>
    <lineage>
        <taxon>Eukaryota</taxon>
        <taxon>Viridiplantae</taxon>
        <taxon>Chlorophyta</taxon>
        <taxon>core chlorophytes</taxon>
        <taxon>Trebouxiophyceae</taxon>
        <taxon>Trebouxiophyceae incertae sedis</taxon>
        <taxon>Coccomyxaceae</taxon>
        <taxon>Coccomyxa</taxon>
    </lineage>
</organism>
<evidence type="ECO:0000256" key="2">
    <source>
        <dbReference type="SAM" id="MobiDB-lite"/>
    </source>
</evidence>